<protein>
    <submittedName>
        <fullName evidence="3">Uncharacterized protein</fullName>
    </submittedName>
</protein>
<keyword evidence="2" id="KW-0812">Transmembrane</keyword>
<gene>
    <name evidence="3" type="ORF">CYCCA115_LOCUS13742</name>
</gene>
<evidence type="ECO:0000313" key="3">
    <source>
        <dbReference type="EMBL" id="CAJ1952839.1"/>
    </source>
</evidence>
<dbReference type="AlphaFoldDB" id="A0AAD2FTC8"/>
<organism evidence="3 4">
    <name type="scientific">Cylindrotheca closterium</name>
    <dbReference type="NCBI Taxonomy" id="2856"/>
    <lineage>
        <taxon>Eukaryota</taxon>
        <taxon>Sar</taxon>
        <taxon>Stramenopiles</taxon>
        <taxon>Ochrophyta</taxon>
        <taxon>Bacillariophyta</taxon>
        <taxon>Bacillariophyceae</taxon>
        <taxon>Bacillariophycidae</taxon>
        <taxon>Bacillariales</taxon>
        <taxon>Bacillariaceae</taxon>
        <taxon>Cylindrotheca</taxon>
    </lineage>
</organism>
<keyword evidence="2" id="KW-0472">Membrane</keyword>
<sequence length="339" mass="36652">MRQTNPLDFHSSSQQRQTNGTGSDCQSICPLIFSSVGGLCCLCVLIGGIAGLVYSSSYFEAFVETQATIIGTTEMDEFQHSNEKLDPFNNDFDAKYCPTIQFFTVGGANPRNITTVLEFDCKENKGEIELGETVGIRYDPSDPTDVLDESVPSIVEVAMICVISISALCSSCCVVIGIILYKLLKARNKAQYDTTDSDANNFSNPSSVQMANLNVNHTRHMPPNGYNDRNEYNSATDPFERGPIETTLSAAFPEPAVPMHSSPEVHPEAISIPVYPEGTYTSTAIAAGDEVPPIVGCTLIPSDTTTAPPRTQTYVSPSSLPMDPPESSFVSHPSEIHEA</sequence>
<reference evidence="3" key="1">
    <citation type="submission" date="2023-08" db="EMBL/GenBank/DDBJ databases">
        <authorList>
            <person name="Audoor S."/>
            <person name="Bilcke G."/>
        </authorList>
    </citation>
    <scope>NUCLEOTIDE SEQUENCE</scope>
</reference>
<dbReference type="Proteomes" id="UP001295423">
    <property type="component" value="Unassembled WGS sequence"/>
</dbReference>
<comment type="caution">
    <text evidence="3">The sequence shown here is derived from an EMBL/GenBank/DDBJ whole genome shotgun (WGS) entry which is preliminary data.</text>
</comment>
<feature type="region of interest" description="Disordered" evidence="1">
    <location>
        <begin position="300"/>
        <end position="339"/>
    </location>
</feature>
<keyword evidence="4" id="KW-1185">Reference proteome</keyword>
<evidence type="ECO:0000256" key="2">
    <source>
        <dbReference type="SAM" id="Phobius"/>
    </source>
</evidence>
<evidence type="ECO:0000313" key="4">
    <source>
        <dbReference type="Proteomes" id="UP001295423"/>
    </source>
</evidence>
<accession>A0AAD2FTC8</accession>
<feature type="transmembrane region" description="Helical" evidence="2">
    <location>
        <begin position="31"/>
        <end position="54"/>
    </location>
</feature>
<proteinExistence type="predicted"/>
<feature type="transmembrane region" description="Helical" evidence="2">
    <location>
        <begin position="157"/>
        <end position="181"/>
    </location>
</feature>
<feature type="region of interest" description="Disordered" evidence="1">
    <location>
        <begin position="1"/>
        <end position="20"/>
    </location>
</feature>
<evidence type="ECO:0000256" key="1">
    <source>
        <dbReference type="SAM" id="MobiDB-lite"/>
    </source>
</evidence>
<keyword evidence="2" id="KW-1133">Transmembrane helix</keyword>
<dbReference type="EMBL" id="CAKOGP040001814">
    <property type="protein sequence ID" value="CAJ1952839.1"/>
    <property type="molecule type" value="Genomic_DNA"/>
</dbReference>
<feature type="compositionally biased region" description="Polar residues" evidence="1">
    <location>
        <begin position="301"/>
        <end position="319"/>
    </location>
</feature>
<name>A0AAD2FTC8_9STRA</name>